<keyword evidence="17" id="KW-1185">Reference proteome</keyword>
<evidence type="ECO:0000256" key="5">
    <source>
        <dbReference type="ARBA" id="ARBA00022692"/>
    </source>
</evidence>
<keyword evidence="13" id="KW-0407">Ion channel</keyword>
<dbReference type="InterPro" id="IPR000742">
    <property type="entry name" value="EGF"/>
</dbReference>
<dbReference type="Gene3D" id="3.10.100.10">
    <property type="entry name" value="Mannose-Binding Protein A, subunit A"/>
    <property type="match status" value="1"/>
</dbReference>
<feature type="domain" description="C-type lectin" evidence="16">
    <location>
        <begin position="38"/>
        <end position="148"/>
    </location>
</feature>
<dbReference type="PROSITE" id="PS50092">
    <property type="entry name" value="TSP1"/>
    <property type="match status" value="1"/>
</dbReference>
<dbReference type="GO" id="GO:0005254">
    <property type="term" value="F:chloride channel activity"/>
    <property type="evidence" value="ECO:0007669"/>
    <property type="project" value="UniProtKB-KW"/>
</dbReference>
<keyword evidence="7 15" id="KW-1133">Transmembrane helix</keyword>
<dbReference type="SMART" id="SM00181">
    <property type="entry name" value="EGF"/>
    <property type="match status" value="2"/>
</dbReference>
<dbReference type="Pfam" id="PF02931">
    <property type="entry name" value="Neur_chan_LBD"/>
    <property type="match status" value="2"/>
</dbReference>
<keyword evidence="5 15" id="KW-0812">Transmembrane</keyword>
<evidence type="ECO:0000256" key="12">
    <source>
        <dbReference type="ARBA" id="ARBA00023214"/>
    </source>
</evidence>
<feature type="region of interest" description="Disordered" evidence="14">
    <location>
        <begin position="1245"/>
        <end position="1286"/>
    </location>
</feature>
<evidence type="ECO:0000256" key="9">
    <source>
        <dbReference type="ARBA" id="ARBA00023136"/>
    </source>
</evidence>
<feature type="transmembrane region" description="Helical" evidence="15">
    <location>
        <begin position="416"/>
        <end position="437"/>
    </location>
</feature>
<dbReference type="OrthoDB" id="10043964at2759"/>
<dbReference type="Gene3D" id="2.10.25.10">
    <property type="entry name" value="Laminin"/>
    <property type="match status" value="2"/>
</dbReference>
<feature type="region of interest" description="Disordered" evidence="14">
    <location>
        <begin position="1321"/>
        <end position="1340"/>
    </location>
</feature>
<dbReference type="InterPro" id="IPR036383">
    <property type="entry name" value="TSP1_rpt_sf"/>
</dbReference>
<evidence type="ECO:0000256" key="7">
    <source>
        <dbReference type="ARBA" id="ARBA00022989"/>
    </source>
</evidence>
<dbReference type="PROSITE" id="PS50041">
    <property type="entry name" value="C_TYPE_LECTIN_2"/>
    <property type="match status" value="1"/>
</dbReference>
<organism evidence="17 18">
    <name type="scientific">Branchiostoma belcheri</name>
    <name type="common">Amphioxus</name>
    <dbReference type="NCBI Taxonomy" id="7741"/>
    <lineage>
        <taxon>Eukaryota</taxon>
        <taxon>Metazoa</taxon>
        <taxon>Chordata</taxon>
        <taxon>Cephalochordata</taxon>
        <taxon>Leptocardii</taxon>
        <taxon>Amphioxiformes</taxon>
        <taxon>Branchiostomatidae</taxon>
        <taxon>Branchiostoma</taxon>
    </lineage>
</organism>
<dbReference type="PROSITE" id="PS00615">
    <property type="entry name" value="C_TYPE_LECTIN_1"/>
    <property type="match status" value="1"/>
</dbReference>
<accession>A0A6P4ZJ49</accession>
<keyword evidence="8" id="KW-0406">Ion transport</keyword>
<feature type="compositionally biased region" description="Polar residues" evidence="14">
    <location>
        <begin position="536"/>
        <end position="545"/>
    </location>
</feature>
<dbReference type="SMART" id="SM00179">
    <property type="entry name" value="EGF_CA"/>
    <property type="match status" value="2"/>
</dbReference>
<feature type="region of interest" description="Disordered" evidence="14">
    <location>
        <begin position="512"/>
        <end position="547"/>
    </location>
</feature>
<dbReference type="Pfam" id="PF00059">
    <property type="entry name" value="Lectin_C"/>
    <property type="match status" value="1"/>
</dbReference>
<dbReference type="InterPro" id="IPR018097">
    <property type="entry name" value="EGF_Ca-bd_CS"/>
</dbReference>
<keyword evidence="4" id="KW-1003">Cell membrane</keyword>
<dbReference type="CDD" id="cd18989">
    <property type="entry name" value="LGIC_ECD_cation"/>
    <property type="match status" value="1"/>
</dbReference>
<feature type="transmembrane region" description="Helical" evidence="15">
    <location>
        <begin position="449"/>
        <end position="471"/>
    </location>
</feature>
<dbReference type="Proteomes" id="UP000515135">
    <property type="component" value="Unplaced"/>
</dbReference>
<evidence type="ECO:0000313" key="17">
    <source>
        <dbReference type="Proteomes" id="UP000515135"/>
    </source>
</evidence>
<evidence type="ECO:0000256" key="1">
    <source>
        <dbReference type="ARBA" id="ARBA00004141"/>
    </source>
</evidence>
<dbReference type="Pfam" id="PF02932">
    <property type="entry name" value="Neur_chan_memb"/>
    <property type="match status" value="1"/>
</dbReference>
<dbReference type="SUPFAM" id="SSF90112">
    <property type="entry name" value="Neurotransmitter-gated ion-channel transmembrane pore"/>
    <property type="match status" value="2"/>
</dbReference>
<dbReference type="InterPro" id="IPR000884">
    <property type="entry name" value="TSP1_rpt"/>
</dbReference>
<dbReference type="GO" id="GO:0005230">
    <property type="term" value="F:extracellular ligand-gated monoatomic ion channel activity"/>
    <property type="evidence" value="ECO:0007669"/>
    <property type="project" value="InterPro"/>
</dbReference>
<feature type="transmembrane region" description="Helical" evidence="15">
    <location>
        <begin position="1172"/>
        <end position="1189"/>
    </location>
</feature>
<evidence type="ECO:0000256" key="15">
    <source>
        <dbReference type="SAM" id="Phobius"/>
    </source>
</evidence>
<dbReference type="InterPro" id="IPR018000">
    <property type="entry name" value="Neurotransmitter_ion_chnl_CS"/>
</dbReference>
<feature type="compositionally biased region" description="Basic and acidic residues" evidence="14">
    <location>
        <begin position="1325"/>
        <end position="1336"/>
    </location>
</feature>
<evidence type="ECO:0000256" key="14">
    <source>
        <dbReference type="SAM" id="MobiDB-lite"/>
    </source>
</evidence>
<dbReference type="InterPro" id="IPR036719">
    <property type="entry name" value="Neuro-gated_channel_TM_sf"/>
</dbReference>
<dbReference type="GO" id="GO:0005886">
    <property type="term" value="C:plasma membrane"/>
    <property type="evidence" value="ECO:0007669"/>
    <property type="project" value="UniProtKB-SubCell"/>
</dbReference>
<dbReference type="SMART" id="SM00209">
    <property type="entry name" value="TSP1"/>
    <property type="match status" value="1"/>
</dbReference>
<reference evidence="18" key="1">
    <citation type="submission" date="2025-08" db="UniProtKB">
        <authorList>
            <consortium name="RefSeq"/>
        </authorList>
    </citation>
    <scope>IDENTIFICATION</scope>
    <source>
        <tissue evidence="18">Gonad</tissue>
    </source>
</reference>
<dbReference type="InterPro" id="IPR016186">
    <property type="entry name" value="C-type_lectin-like/link_sf"/>
</dbReference>
<feature type="transmembrane region" description="Helical" evidence="15">
    <location>
        <begin position="1145"/>
        <end position="1166"/>
    </location>
</feature>
<dbReference type="SUPFAM" id="SSF82895">
    <property type="entry name" value="TSP-1 type 1 repeat"/>
    <property type="match status" value="1"/>
</dbReference>
<proteinExistence type="predicted"/>
<evidence type="ECO:0000256" key="10">
    <source>
        <dbReference type="ARBA" id="ARBA00023157"/>
    </source>
</evidence>
<evidence type="ECO:0000256" key="3">
    <source>
        <dbReference type="ARBA" id="ARBA00022448"/>
    </source>
</evidence>
<dbReference type="InterPro" id="IPR006201">
    <property type="entry name" value="Neur_channel"/>
</dbReference>
<dbReference type="RefSeq" id="XP_019641240.1">
    <property type="nucleotide sequence ID" value="XM_019785681.1"/>
</dbReference>
<sequence length="1389" mass="153931">MALNKYIGIIFFGASLLTYVYASGCPYAYVYHQPSRLCYKAFDDTATYNGSVSRCSLDGGTLAMPRDTATNEFLVGLKNAVDNNARFRFGLTDHHQEGVWMWNDNVPLGDFRPWGPGEPNSDGNEDCAEYWPGNHMHPNTWNDGPCTQADRKFICQVSPFGHPFDRFLRFSGSALTGFNDMTLGFLGPGESEESDNLTIHTIAWAESESLKSGESVVPGYDTSTRPIQEEETLHIVTSVYIRQVGRLNEEHANMSVTVEYTLSWYDPRLQGIATTWVPVPRSMIWLPPLMFGTSVRRAAPVHDDTPAWVNYDGLTVCKITRKLHVSCPVVLKKYPFDNQTCSIKLHAYNGLRLHLMASDDVRYAAVKTDATGVVSQFELTGADVQASLNPHLNSTGANGYTTLEVRLRMTRRLSSYAFRLFLPSAAVVVAAYLQLWLPLQTSVIAGRITLGITGFLTVIVKGSATGAVSWVNETRAIDIWFSGCQIVVILMFLETIIVYFVRCRLEEKHQKKKAEQEKNLEASDKPERSRERAPTGTDQGLQRTPSRIPRATLTNPQTIMWHKLPDGRWIVIPRPPGGELANAMLMTSIKARWREGPDGQYRMVSTDEPVIGQPINIPRPKLRVRPTVAWERKMDGGWRVVHYPVYPFDQFLLFNNWAILGNDDDILGSVTEEQCLLACLQGTARVLIVIDECAGSTHGCSHGCVDELDGFHCACPTGLVMGQDTRNCIDVDECSQNRGGCGVTEDCVNVFGSFYCACPGGSPYLVDSSTCSACQHRDTDNLDAVYLWDLPPITSPYVVKVKANNPVYMALSSENTDTDSMVQITIGPVSSIGQGTDLTTAATPMNGDWSEWGSWTPCDAACGFGMKARTRTCTNPLPVHVLGGTCIGPAAGSLMCYVPGVCSGGMDVASTVHILNIGSLSEKHANISIRVQYVLSWIDSRLFGLAPSWVPVPPTLLWSPPLAFGQSVRAAAAEEEGDNSMWLDPRGLIVYKITRRLRVSCVAELDRYPLDTQVCKVALLGYNGIRLRLQPSVKVARAPMKADATGVTPQFTFIEVEESATFQSFIGNNETGAGCEFFHQVCDYLLEPCMTSLSDTCEAENCDNCRLVLGTCQYNMASCHNYINDTSAFTSLELRMRLRRVTWRYILTAYLPSVVIVVTSYLQIWLSPEQSTISGRVALGTMAVLSMVAQTGKTARMPWVERPRAIDIWMLGCLSFVTVALLETAVVNYISTYLQDKEQMKIRQEQRGKELNPPIRIPRPGLRDPTTPASGQHELRRSSISTGDTHVSIPRARLQVPPGVCWHQLPDKEWVIVLKKKAKTNSENAGDKGEGRRKSDGNSVVSYIPDSCISSSDYEDFPDFDPRAFKPSAAERADSLAKRLRIRDEDFYL</sequence>
<dbReference type="InterPro" id="IPR038050">
    <property type="entry name" value="Neuro_actylchol_rec"/>
</dbReference>
<dbReference type="InterPro" id="IPR001881">
    <property type="entry name" value="EGF-like_Ca-bd_dom"/>
</dbReference>
<keyword evidence="9 15" id="KW-0472">Membrane</keyword>
<keyword evidence="3" id="KW-0813">Transport</keyword>
<evidence type="ECO:0000256" key="8">
    <source>
        <dbReference type="ARBA" id="ARBA00023065"/>
    </source>
</evidence>
<gene>
    <name evidence="18" type="primary">LOC109482839</name>
</gene>
<dbReference type="GO" id="GO:0034707">
    <property type="term" value="C:chloride channel complex"/>
    <property type="evidence" value="ECO:0007669"/>
    <property type="project" value="UniProtKB-KW"/>
</dbReference>
<feature type="transmembrane region" description="Helical" evidence="15">
    <location>
        <begin position="1209"/>
        <end position="1230"/>
    </location>
</feature>
<keyword evidence="6" id="KW-0732">Signal</keyword>
<dbReference type="Gene3D" id="2.20.100.10">
    <property type="entry name" value="Thrombospondin type-1 (TSP1) repeat"/>
    <property type="match status" value="1"/>
</dbReference>
<dbReference type="PROSITE" id="PS01187">
    <property type="entry name" value="EGF_CA"/>
    <property type="match status" value="1"/>
</dbReference>
<name>A0A6P4ZJ49_BRABE</name>
<dbReference type="InterPro" id="IPR006028">
    <property type="entry name" value="GABAA/Glycine_rcpt"/>
</dbReference>
<dbReference type="PROSITE" id="PS00236">
    <property type="entry name" value="NEUROTR_ION_CHANNEL"/>
    <property type="match status" value="1"/>
</dbReference>
<protein>
    <submittedName>
        <fullName evidence="18">Uncharacterized protein LOC109482839</fullName>
    </submittedName>
</protein>
<evidence type="ECO:0000256" key="11">
    <source>
        <dbReference type="ARBA" id="ARBA00023173"/>
    </source>
</evidence>
<dbReference type="InterPro" id="IPR018378">
    <property type="entry name" value="C-type_lectin_CS"/>
</dbReference>
<dbReference type="CDD" id="cd19049">
    <property type="entry name" value="LGIC_TM_anion"/>
    <property type="match status" value="1"/>
</dbReference>
<dbReference type="PRINTS" id="PR00253">
    <property type="entry name" value="GABAARECEPTR"/>
</dbReference>
<dbReference type="InterPro" id="IPR036734">
    <property type="entry name" value="Neur_chan_lig-bd_sf"/>
</dbReference>
<dbReference type="InterPro" id="IPR001304">
    <property type="entry name" value="C-type_lectin-like"/>
</dbReference>
<dbReference type="FunFam" id="1.20.58.390:FF:000132">
    <property type="entry name" value="Uncharacterized protein"/>
    <property type="match status" value="1"/>
</dbReference>
<dbReference type="FunFam" id="2.20.100.10:FF:000001">
    <property type="entry name" value="semaphorin-5A isoform X1"/>
    <property type="match status" value="1"/>
</dbReference>
<feature type="compositionally biased region" description="Basic and acidic residues" evidence="14">
    <location>
        <begin position="512"/>
        <end position="533"/>
    </location>
</feature>
<evidence type="ECO:0000256" key="2">
    <source>
        <dbReference type="ARBA" id="ARBA00004236"/>
    </source>
</evidence>
<dbReference type="Gene3D" id="2.70.170.10">
    <property type="entry name" value="Neurotransmitter-gated ion-channel ligand-binding domain"/>
    <property type="match status" value="2"/>
</dbReference>
<evidence type="ECO:0000313" key="18">
    <source>
        <dbReference type="RefSeq" id="XP_019641240.1"/>
    </source>
</evidence>
<evidence type="ECO:0000256" key="4">
    <source>
        <dbReference type="ARBA" id="ARBA00022475"/>
    </source>
</evidence>
<dbReference type="GO" id="GO:0004888">
    <property type="term" value="F:transmembrane signaling receptor activity"/>
    <property type="evidence" value="ECO:0007669"/>
    <property type="project" value="InterPro"/>
</dbReference>
<comment type="subcellular location">
    <subcellularLocation>
        <location evidence="2">Cell membrane</location>
    </subcellularLocation>
    <subcellularLocation>
        <location evidence="1">Membrane</location>
        <topology evidence="1">Multi-pass membrane protein</topology>
    </subcellularLocation>
</comment>
<dbReference type="InterPro" id="IPR006029">
    <property type="entry name" value="Neurotrans-gated_channel_TM"/>
</dbReference>
<dbReference type="GO" id="GO:0005509">
    <property type="term" value="F:calcium ion binding"/>
    <property type="evidence" value="ECO:0007669"/>
    <property type="project" value="InterPro"/>
</dbReference>
<keyword evidence="10" id="KW-1015">Disulfide bond</keyword>
<dbReference type="Gene3D" id="1.20.58.390">
    <property type="entry name" value="Neurotransmitter-gated ion-channel transmembrane domain"/>
    <property type="match status" value="2"/>
</dbReference>
<keyword evidence="11" id="KW-0869">Chloride channel</keyword>
<dbReference type="PANTHER" id="PTHR18945">
    <property type="entry name" value="NEUROTRANSMITTER GATED ION CHANNEL"/>
    <property type="match status" value="1"/>
</dbReference>
<dbReference type="SUPFAM" id="SSF63712">
    <property type="entry name" value="Nicotinic receptor ligand binding domain-like"/>
    <property type="match status" value="2"/>
</dbReference>
<dbReference type="CDD" id="cd00037">
    <property type="entry name" value="CLECT"/>
    <property type="match status" value="1"/>
</dbReference>
<dbReference type="SUPFAM" id="SSF57196">
    <property type="entry name" value="EGF/Laminin"/>
    <property type="match status" value="2"/>
</dbReference>
<dbReference type="Pfam" id="PF00090">
    <property type="entry name" value="TSP_1"/>
    <property type="match status" value="1"/>
</dbReference>
<dbReference type="SUPFAM" id="SSF56436">
    <property type="entry name" value="C-type lectin-like"/>
    <property type="match status" value="1"/>
</dbReference>
<keyword evidence="12" id="KW-0868">Chloride</keyword>
<evidence type="ECO:0000256" key="13">
    <source>
        <dbReference type="ARBA" id="ARBA00023303"/>
    </source>
</evidence>
<feature type="transmembrane region" description="Helical" evidence="15">
    <location>
        <begin position="477"/>
        <end position="501"/>
    </location>
</feature>
<dbReference type="KEGG" id="bbel:109482839"/>
<evidence type="ECO:0000256" key="6">
    <source>
        <dbReference type="ARBA" id="ARBA00022729"/>
    </source>
</evidence>
<dbReference type="GeneID" id="109482839"/>
<dbReference type="CDD" id="cd00054">
    <property type="entry name" value="EGF_CA"/>
    <property type="match status" value="2"/>
</dbReference>
<dbReference type="InterPro" id="IPR006202">
    <property type="entry name" value="Neur_chan_lig-bd"/>
</dbReference>
<dbReference type="SMART" id="SM00034">
    <property type="entry name" value="CLECT"/>
    <property type="match status" value="1"/>
</dbReference>
<evidence type="ECO:0000259" key="16">
    <source>
        <dbReference type="PROSITE" id="PS50041"/>
    </source>
</evidence>
<dbReference type="InterPro" id="IPR016187">
    <property type="entry name" value="CTDL_fold"/>
</dbReference>